<proteinExistence type="predicted"/>
<evidence type="ECO:0000313" key="2">
    <source>
        <dbReference type="Proteomes" id="UP000652761"/>
    </source>
</evidence>
<reference evidence="1" key="1">
    <citation type="submission" date="2017-07" db="EMBL/GenBank/DDBJ databases">
        <title>Taro Niue Genome Assembly and Annotation.</title>
        <authorList>
            <person name="Atibalentja N."/>
            <person name="Keating K."/>
            <person name="Fields C.J."/>
        </authorList>
    </citation>
    <scope>NUCLEOTIDE SEQUENCE</scope>
    <source>
        <strain evidence="1">Niue_2</strain>
        <tissue evidence="1">Leaf</tissue>
    </source>
</reference>
<dbReference type="EMBL" id="NMUH01000181">
    <property type="protein sequence ID" value="MQL73875.1"/>
    <property type="molecule type" value="Genomic_DNA"/>
</dbReference>
<name>A0A843TS37_COLES</name>
<gene>
    <name evidence="1" type="ORF">Taro_006202</name>
</gene>
<comment type="caution">
    <text evidence="1">The sequence shown here is derived from an EMBL/GenBank/DDBJ whole genome shotgun (WGS) entry which is preliminary data.</text>
</comment>
<organism evidence="1 2">
    <name type="scientific">Colocasia esculenta</name>
    <name type="common">Wild taro</name>
    <name type="synonym">Arum esculentum</name>
    <dbReference type="NCBI Taxonomy" id="4460"/>
    <lineage>
        <taxon>Eukaryota</taxon>
        <taxon>Viridiplantae</taxon>
        <taxon>Streptophyta</taxon>
        <taxon>Embryophyta</taxon>
        <taxon>Tracheophyta</taxon>
        <taxon>Spermatophyta</taxon>
        <taxon>Magnoliopsida</taxon>
        <taxon>Liliopsida</taxon>
        <taxon>Araceae</taxon>
        <taxon>Aroideae</taxon>
        <taxon>Colocasieae</taxon>
        <taxon>Colocasia</taxon>
    </lineage>
</organism>
<dbReference type="AlphaFoldDB" id="A0A843TS37"/>
<protein>
    <submittedName>
        <fullName evidence="1">Uncharacterized protein</fullName>
    </submittedName>
</protein>
<keyword evidence="2" id="KW-1185">Reference proteome</keyword>
<dbReference type="Proteomes" id="UP000652761">
    <property type="component" value="Unassembled WGS sequence"/>
</dbReference>
<sequence>MIEHPYQRPGVEISRRVEHDFRSPCPYAIASTASDHTPGEEFYAGPEISECDLLPTGSKCRF</sequence>
<accession>A0A843TS37</accession>
<evidence type="ECO:0000313" key="1">
    <source>
        <dbReference type="EMBL" id="MQL73875.1"/>
    </source>
</evidence>